<evidence type="ECO:0000256" key="4">
    <source>
        <dbReference type="ARBA" id="ARBA00022980"/>
    </source>
</evidence>
<evidence type="ECO:0000256" key="9">
    <source>
        <dbReference type="SAM" id="MobiDB-lite"/>
    </source>
</evidence>
<protein>
    <recommendedName>
        <fullName evidence="7">Large ribosomal subunit protein uL3m</fullName>
    </recommendedName>
</protein>
<comment type="caution">
    <text evidence="10">The sequence shown here is derived from an EMBL/GenBank/DDBJ whole genome shotgun (WGS) entry which is preliminary data.</text>
</comment>
<keyword evidence="6 8" id="KW-0687">Ribonucleoprotein</keyword>
<keyword evidence="3" id="KW-0809">Transit peptide</keyword>
<dbReference type="Gene3D" id="2.40.30.10">
    <property type="entry name" value="Translation factors"/>
    <property type="match status" value="1"/>
</dbReference>
<keyword evidence="4 8" id="KW-0689">Ribosomal protein</keyword>
<dbReference type="InterPro" id="IPR019927">
    <property type="entry name" value="Ribosomal_uL3_bac/org-type"/>
</dbReference>
<dbReference type="PANTHER" id="PTHR11229">
    <property type="entry name" value="50S RIBOSOMAL PROTEIN L3"/>
    <property type="match status" value="1"/>
</dbReference>
<dbReference type="OMA" id="IGIYPMW"/>
<dbReference type="InterPro" id="IPR009000">
    <property type="entry name" value="Transl_B-barrel_sf"/>
</dbReference>
<dbReference type="GO" id="GO:0006412">
    <property type="term" value="P:translation"/>
    <property type="evidence" value="ECO:0007669"/>
    <property type="project" value="InterPro"/>
</dbReference>
<evidence type="ECO:0000256" key="6">
    <source>
        <dbReference type="ARBA" id="ARBA00023274"/>
    </source>
</evidence>
<comment type="similarity">
    <text evidence="2 8">Belongs to the universal ribosomal protein uL3 family.</text>
</comment>
<reference evidence="10" key="1">
    <citation type="submission" date="2021-05" db="EMBL/GenBank/DDBJ databases">
        <title>The genome of the haptophyte Pavlova lutheri (Diacronema luteri, Pavlovales) - a model for lipid biosynthesis in eukaryotic algae.</title>
        <authorList>
            <person name="Hulatt C.J."/>
            <person name="Posewitz M.C."/>
        </authorList>
    </citation>
    <scope>NUCLEOTIDE SEQUENCE</scope>
    <source>
        <strain evidence="10">NIVA-4/92</strain>
    </source>
</reference>
<dbReference type="GO" id="GO:0003735">
    <property type="term" value="F:structural constituent of ribosome"/>
    <property type="evidence" value="ECO:0007669"/>
    <property type="project" value="InterPro"/>
</dbReference>
<evidence type="ECO:0000256" key="5">
    <source>
        <dbReference type="ARBA" id="ARBA00023128"/>
    </source>
</evidence>
<evidence type="ECO:0000256" key="2">
    <source>
        <dbReference type="ARBA" id="ARBA00006540"/>
    </source>
</evidence>
<sequence>MLLLALSARLAARRRAGLRLERALSAGAVQAQQVAALAPRDWAADSRRPGLLGRKAGMMSVWDKWGRMRPVTVVEVQDNVVVQAKTAAKEGYDGLQVGAGWQKDKRVSMGVLKHFENRGIECKRDLAEFRVTADALLPVGTRLLARHFVPGQFIDVQGTTKGKGFAGVMKRHGFKGGNASHGATKSHRAPGSLGGGTNSHTGGKVVRGKKMPGNMGNGARTQQKLQLYRVDPARNLLFVLGSFPGASGAVVRVTDSKKGVVPDGVPRPPFPTYFPREDDAEVDAEALTMDMGTADPLHIESE</sequence>
<gene>
    <name evidence="10" type="ORF">KFE25_007571</name>
</gene>
<evidence type="ECO:0000256" key="8">
    <source>
        <dbReference type="RuleBase" id="RU003905"/>
    </source>
</evidence>
<dbReference type="HAMAP" id="MF_01325_B">
    <property type="entry name" value="Ribosomal_uL3_B"/>
    <property type="match status" value="1"/>
</dbReference>
<proteinExistence type="inferred from homology"/>
<name>A0A8J5XJM7_DIALT</name>
<evidence type="ECO:0000256" key="3">
    <source>
        <dbReference type="ARBA" id="ARBA00022946"/>
    </source>
</evidence>
<comment type="subcellular location">
    <subcellularLocation>
        <location evidence="1">Mitochondrion</location>
    </subcellularLocation>
</comment>
<organism evidence="10 11">
    <name type="scientific">Diacronema lutheri</name>
    <name type="common">Unicellular marine alga</name>
    <name type="synonym">Monochrysis lutheri</name>
    <dbReference type="NCBI Taxonomy" id="2081491"/>
    <lineage>
        <taxon>Eukaryota</taxon>
        <taxon>Haptista</taxon>
        <taxon>Haptophyta</taxon>
        <taxon>Pavlovophyceae</taxon>
        <taxon>Pavlovales</taxon>
        <taxon>Pavlovaceae</taxon>
        <taxon>Diacronema</taxon>
    </lineage>
</organism>
<dbReference type="PANTHER" id="PTHR11229:SF8">
    <property type="entry name" value="LARGE RIBOSOMAL SUBUNIT PROTEIN UL3M"/>
    <property type="match status" value="1"/>
</dbReference>
<dbReference type="Gene3D" id="3.30.160.810">
    <property type="match status" value="1"/>
</dbReference>
<feature type="region of interest" description="Disordered" evidence="9">
    <location>
        <begin position="176"/>
        <end position="218"/>
    </location>
</feature>
<dbReference type="Proteomes" id="UP000751190">
    <property type="component" value="Unassembled WGS sequence"/>
</dbReference>
<dbReference type="NCBIfam" id="TIGR03625">
    <property type="entry name" value="L3_bact"/>
    <property type="match status" value="1"/>
</dbReference>
<accession>A0A8J5XJM7</accession>
<keyword evidence="5" id="KW-0496">Mitochondrion</keyword>
<dbReference type="FunFam" id="3.30.160.810:FF:000001">
    <property type="entry name" value="50S ribosomal protein L3"/>
    <property type="match status" value="1"/>
</dbReference>
<dbReference type="PROSITE" id="PS00474">
    <property type="entry name" value="RIBOSOMAL_L3"/>
    <property type="match status" value="1"/>
</dbReference>
<dbReference type="GO" id="GO:0005762">
    <property type="term" value="C:mitochondrial large ribosomal subunit"/>
    <property type="evidence" value="ECO:0007669"/>
    <property type="project" value="TreeGrafter"/>
</dbReference>
<dbReference type="EMBL" id="JAGTXO010000003">
    <property type="protein sequence ID" value="KAG8469053.1"/>
    <property type="molecule type" value="Genomic_DNA"/>
</dbReference>
<dbReference type="SUPFAM" id="SSF50447">
    <property type="entry name" value="Translation proteins"/>
    <property type="match status" value="1"/>
</dbReference>
<evidence type="ECO:0000256" key="7">
    <source>
        <dbReference type="ARBA" id="ARBA00035209"/>
    </source>
</evidence>
<evidence type="ECO:0000256" key="1">
    <source>
        <dbReference type="ARBA" id="ARBA00004173"/>
    </source>
</evidence>
<dbReference type="FunFam" id="2.40.30.10:FF:000004">
    <property type="entry name" value="50S ribosomal protein L3"/>
    <property type="match status" value="1"/>
</dbReference>
<evidence type="ECO:0000313" key="10">
    <source>
        <dbReference type="EMBL" id="KAG8469053.1"/>
    </source>
</evidence>
<keyword evidence="11" id="KW-1185">Reference proteome</keyword>
<evidence type="ECO:0000313" key="11">
    <source>
        <dbReference type="Proteomes" id="UP000751190"/>
    </source>
</evidence>
<dbReference type="OrthoDB" id="274683at2759"/>
<dbReference type="InterPro" id="IPR000597">
    <property type="entry name" value="Ribosomal_uL3"/>
</dbReference>
<dbReference type="AlphaFoldDB" id="A0A8J5XJM7"/>
<dbReference type="Pfam" id="PF00297">
    <property type="entry name" value="Ribosomal_L3"/>
    <property type="match status" value="1"/>
</dbReference>
<dbReference type="InterPro" id="IPR019926">
    <property type="entry name" value="Ribosomal_uL3_CS"/>
</dbReference>